<dbReference type="Proteomes" id="UP001066276">
    <property type="component" value="Chromosome 1_1"/>
</dbReference>
<proteinExistence type="predicted"/>
<feature type="region of interest" description="Disordered" evidence="1">
    <location>
        <begin position="61"/>
        <end position="91"/>
    </location>
</feature>
<evidence type="ECO:0000256" key="1">
    <source>
        <dbReference type="SAM" id="MobiDB-lite"/>
    </source>
</evidence>
<gene>
    <name evidence="2" type="ORF">NDU88_005752</name>
</gene>
<protein>
    <submittedName>
        <fullName evidence="2">Uncharacterized protein</fullName>
    </submittedName>
</protein>
<organism evidence="2 3">
    <name type="scientific">Pleurodeles waltl</name>
    <name type="common">Iberian ribbed newt</name>
    <dbReference type="NCBI Taxonomy" id="8319"/>
    <lineage>
        <taxon>Eukaryota</taxon>
        <taxon>Metazoa</taxon>
        <taxon>Chordata</taxon>
        <taxon>Craniata</taxon>
        <taxon>Vertebrata</taxon>
        <taxon>Euteleostomi</taxon>
        <taxon>Amphibia</taxon>
        <taxon>Batrachia</taxon>
        <taxon>Caudata</taxon>
        <taxon>Salamandroidea</taxon>
        <taxon>Salamandridae</taxon>
        <taxon>Pleurodelinae</taxon>
        <taxon>Pleurodeles</taxon>
    </lineage>
</organism>
<accession>A0AAV7X261</accession>
<name>A0AAV7X261_PLEWA</name>
<evidence type="ECO:0000313" key="2">
    <source>
        <dbReference type="EMBL" id="KAJ1218169.1"/>
    </source>
</evidence>
<dbReference type="EMBL" id="JANPWB010000001">
    <property type="protein sequence ID" value="KAJ1218169.1"/>
    <property type="molecule type" value="Genomic_DNA"/>
</dbReference>
<comment type="caution">
    <text evidence="2">The sequence shown here is derived from an EMBL/GenBank/DDBJ whole genome shotgun (WGS) entry which is preliminary data.</text>
</comment>
<feature type="compositionally biased region" description="Low complexity" evidence="1">
    <location>
        <begin position="73"/>
        <end position="91"/>
    </location>
</feature>
<sequence length="91" mass="10214">MLALRRSSHFEFGLCRSRSVCGEIFTTVQALRSFWQAVHRISPHKESFLVLRLKGTGRKLYPSPWRALPQPESSKGTGQQQGSSPSQKALS</sequence>
<keyword evidence="3" id="KW-1185">Reference proteome</keyword>
<reference evidence="2" key="1">
    <citation type="journal article" date="2022" name="bioRxiv">
        <title>Sequencing and chromosome-scale assembly of the giantPleurodeles waltlgenome.</title>
        <authorList>
            <person name="Brown T."/>
            <person name="Elewa A."/>
            <person name="Iarovenko S."/>
            <person name="Subramanian E."/>
            <person name="Araus A.J."/>
            <person name="Petzold A."/>
            <person name="Susuki M."/>
            <person name="Suzuki K.-i.T."/>
            <person name="Hayashi T."/>
            <person name="Toyoda A."/>
            <person name="Oliveira C."/>
            <person name="Osipova E."/>
            <person name="Leigh N.D."/>
            <person name="Simon A."/>
            <person name="Yun M.H."/>
        </authorList>
    </citation>
    <scope>NUCLEOTIDE SEQUENCE</scope>
    <source>
        <strain evidence="2">20211129_DDA</strain>
        <tissue evidence="2">Liver</tissue>
    </source>
</reference>
<evidence type="ECO:0000313" key="3">
    <source>
        <dbReference type="Proteomes" id="UP001066276"/>
    </source>
</evidence>
<dbReference type="AlphaFoldDB" id="A0AAV7X261"/>